<feature type="chain" id="PRO_5045222534" description="Lipocalin-like domain-containing protein" evidence="1">
    <location>
        <begin position="22"/>
        <end position="202"/>
    </location>
</feature>
<comment type="caution">
    <text evidence="2">The sequence shown here is derived from an EMBL/GenBank/DDBJ whole genome shotgun (WGS) entry which is preliminary data.</text>
</comment>
<keyword evidence="1" id="KW-0732">Signal</keyword>
<protein>
    <recommendedName>
        <fullName evidence="4">Lipocalin-like domain-containing protein</fullName>
    </recommendedName>
</protein>
<proteinExistence type="predicted"/>
<evidence type="ECO:0000256" key="1">
    <source>
        <dbReference type="SAM" id="SignalP"/>
    </source>
</evidence>
<dbReference type="RefSeq" id="WP_381527355.1">
    <property type="nucleotide sequence ID" value="NZ_JBHULN010000024.1"/>
</dbReference>
<evidence type="ECO:0008006" key="4">
    <source>
        <dbReference type="Google" id="ProtNLM"/>
    </source>
</evidence>
<sequence length="202" mass="22758">MMKYAPVYALFFLFVFCTAWKQQNKTDRPTDICKSETKGVITSCELTSMAAGRANFSGEWKLNESESELDRQFPICIFGERDHIVSKTMKIAEHADFLTVEVVNSSSNGALITRQEKLFFDGKESEAIVVGSPREKSTARWSADGQTMTVISVRSFATIAEEPDFKVTEVWKLINDGKSISVQVNPSSISRENTMKLVYDKR</sequence>
<keyword evidence="3" id="KW-1185">Reference proteome</keyword>
<organism evidence="2 3">
    <name type="scientific">Spirosoma soli</name>
    <dbReference type="NCBI Taxonomy" id="1770529"/>
    <lineage>
        <taxon>Bacteria</taxon>
        <taxon>Pseudomonadati</taxon>
        <taxon>Bacteroidota</taxon>
        <taxon>Cytophagia</taxon>
        <taxon>Cytophagales</taxon>
        <taxon>Cytophagaceae</taxon>
        <taxon>Spirosoma</taxon>
    </lineage>
</organism>
<name>A0ABW5MES8_9BACT</name>
<feature type="signal peptide" evidence="1">
    <location>
        <begin position="1"/>
        <end position="21"/>
    </location>
</feature>
<accession>A0ABW5MES8</accession>
<evidence type="ECO:0000313" key="2">
    <source>
        <dbReference type="EMBL" id="MFD2574057.1"/>
    </source>
</evidence>
<dbReference type="EMBL" id="JBHULN010000024">
    <property type="protein sequence ID" value="MFD2574057.1"/>
    <property type="molecule type" value="Genomic_DNA"/>
</dbReference>
<evidence type="ECO:0000313" key="3">
    <source>
        <dbReference type="Proteomes" id="UP001597469"/>
    </source>
</evidence>
<gene>
    <name evidence="2" type="ORF">ACFSUS_25700</name>
</gene>
<reference evidence="3" key="1">
    <citation type="journal article" date="2019" name="Int. J. Syst. Evol. Microbiol.">
        <title>The Global Catalogue of Microorganisms (GCM) 10K type strain sequencing project: providing services to taxonomists for standard genome sequencing and annotation.</title>
        <authorList>
            <consortium name="The Broad Institute Genomics Platform"/>
            <consortium name="The Broad Institute Genome Sequencing Center for Infectious Disease"/>
            <person name="Wu L."/>
            <person name="Ma J."/>
        </authorList>
    </citation>
    <scope>NUCLEOTIDE SEQUENCE [LARGE SCALE GENOMIC DNA]</scope>
    <source>
        <strain evidence="3">KCTC 42805</strain>
    </source>
</reference>
<dbReference type="Proteomes" id="UP001597469">
    <property type="component" value="Unassembled WGS sequence"/>
</dbReference>